<dbReference type="AlphaFoldDB" id="A0AAW1MPM9"/>
<dbReference type="Proteomes" id="UP001458880">
    <property type="component" value="Unassembled WGS sequence"/>
</dbReference>
<evidence type="ECO:0000313" key="2">
    <source>
        <dbReference type="Proteomes" id="UP001458880"/>
    </source>
</evidence>
<name>A0AAW1MPM9_POPJA</name>
<organism evidence="1 2">
    <name type="scientific">Popillia japonica</name>
    <name type="common">Japanese beetle</name>
    <dbReference type="NCBI Taxonomy" id="7064"/>
    <lineage>
        <taxon>Eukaryota</taxon>
        <taxon>Metazoa</taxon>
        <taxon>Ecdysozoa</taxon>
        <taxon>Arthropoda</taxon>
        <taxon>Hexapoda</taxon>
        <taxon>Insecta</taxon>
        <taxon>Pterygota</taxon>
        <taxon>Neoptera</taxon>
        <taxon>Endopterygota</taxon>
        <taxon>Coleoptera</taxon>
        <taxon>Polyphaga</taxon>
        <taxon>Scarabaeiformia</taxon>
        <taxon>Scarabaeidae</taxon>
        <taxon>Rutelinae</taxon>
        <taxon>Popillia</taxon>
    </lineage>
</organism>
<dbReference type="EMBL" id="JASPKY010000031">
    <property type="protein sequence ID" value="KAK9747436.1"/>
    <property type="molecule type" value="Genomic_DNA"/>
</dbReference>
<proteinExistence type="predicted"/>
<accession>A0AAW1MPM9</accession>
<comment type="caution">
    <text evidence="1">The sequence shown here is derived from an EMBL/GenBank/DDBJ whole genome shotgun (WGS) entry which is preliminary data.</text>
</comment>
<keyword evidence="2" id="KW-1185">Reference proteome</keyword>
<protein>
    <submittedName>
        <fullName evidence="1">Uncharacterized protein</fullName>
    </submittedName>
</protein>
<evidence type="ECO:0000313" key="1">
    <source>
        <dbReference type="EMBL" id="KAK9747436.1"/>
    </source>
</evidence>
<sequence length="128" mass="15002">MTILVQGRKFIINRKYRENLGKIADQKRDITMTGEDQRKITEDTIDLERVKNEERPATQKNVKLNQNVKKGAITEKNYLSALPIWILRIITNFEVIKDTMIEHGATKEIISELLFNGLFRNCDRTFIH</sequence>
<gene>
    <name evidence="1" type="ORF">QE152_g5359</name>
</gene>
<reference evidence="1 2" key="1">
    <citation type="journal article" date="2024" name="BMC Genomics">
        <title>De novo assembly and annotation of Popillia japonica's genome with initial clues to its potential as an invasive pest.</title>
        <authorList>
            <person name="Cucini C."/>
            <person name="Boschi S."/>
            <person name="Funari R."/>
            <person name="Cardaioli E."/>
            <person name="Iannotti N."/>
            <person name="Marturano G."/>
            <person name="Paoli F."/>
            <person name="Bruttini M."/>
            <person name="Carapelli A."/>
            <person name="Frati F."/>
            <person name="Nardi F."/>
        </authorList>
    </citation>
    <scope>NUCLEOTIDE SEQUENCE [LARGE SCALE GENOMIC DNA]</scope>
    <source>
        <strain evidence="1">DMR45628</strain>
    </source>
</reference>